<reference evidence="1" key="1">
    <citation type="submission" date="2022-10" db="EMBL/GenBank/DDBJ databases">
        <title>Genome Sequence of Xylaria curta.</title>
        <authorList>
            <person name="Buettner E."/>
        </authorList>
    </citation>
    <scope>NUCLEOTIDE SEQUENCE</scope>
    <source>
        <strain evidence="1">Babe10</strain>
    </source>
</reference>
<keyword evidence="2" id="KW-1185">Reference proteome</keyword>
<dbReference type="EMBL" id="JAPDGR010000290">
    <property type="protein sequence ID" value="KAJ2992091.1"/>
    <property type="molecule type" value="Genomic_DNA"/>
</dbReference>
<sequence>MPISPPIGCREPLLRKDFLSPPTSLRLNRVKRPFSDVAQGGIVLYPGSKKPRNGYNMAPPSRETLSRSTPASLYTPTAIAQAPSRTQSPSPSSEDGIHEGLVNSVNDVFRRRQIHRTGDYMEQGFKLVGRTPFFLLDETEPGEVRGYEPRVGNGDSRAPPTATTPLISCASALGSNASGGMNGEVKHEPMSAGAAPAEENQIETDVRAGVAVSLSRGSVWEIPKSPGQPDALENGPDAGLFSDKKLQPAKRRGRPPKFSRVPNIAEVLPDDSSATEKRKQGRPRKQYPRLRNESDKDYVTRIARLRKKSIPRALDMDAQQPGLSSSVPNIAIAANELEEISQSGDTDTSNCVSSLIQDQSCNWTASDLNNSSFAQKRETKPRVEPDEHVMRPADHAGPIVWDDNIDEQTGDFRSDNSLAQCEPVGGGDDDDDNDTEDDNKCNDSGTLSDLIDGYDTDTACDDVDQSTEDSFEHDVDAFNARQIRHTEDEESFEGPLNDDVLAIHLDHQPLRDLCKLVGNSSWAGMKGNWQWRRFDYDGIKTMPARALLPVLAKLERLYQATPKAPRLEAQNRFLREHASMLRFYFRKIKTIVEHIHTQRLETPDRNKAAHNTDPRKRERITRDLVLYIIPMLTHVLVSAWGLGGESWRETSFTNAAVEVLKRTFGWIMLLHRRLLRELERCPIEKEPESDHQKQAWRRRNAKREEIGPLLNALFQVIAAAPAQLVEAKTRTKMELQRRQQQLRRERQLKMEQKAAEEARRVAEQKKRSLLSIRGIHYPLRSSTSSEPSPMSAEWSLEEQRLLILRIQASYPSCPDLDNLRWELNKTLAQMVIMTKHLLGKMLDKVLIGYSAEERAAEVRRIMDSSGVAGA</sequence>
<protein>
    <submittedName>
        <fullName evidence="1">Uncharacterized protein</fullName>
    </submittedName>
</protein>
<gene>
    <name evidence="1" type="ORF">NUW58_g2295</name>
</gene>
<organism evidence="1 2">
    <name type="scientific">Xylaria curta</name>
    <dbReference type="NCBI Taxonomy" id="42375"/>
    <lineage>
        <taxon>Eukaryota</taxon>
        <taxon>Fungi</taxon>
        <taxon>Dikarya</taxon>
        <taxon>Ascomycota</taxon>
        <taxon>Pezizomycotina</taxon>
        <taxon>Sordariomycetes</taxon>
        <taxon>Xylariomycetidae</taxon>
        <taxon>Xylariales</taxon>
        <taxon>Xylariaceae</taxon>
        <taxon>Xylaria</taxon>
    </lineage>
</organism>
<name>A0ACC1PGB9_9PEZI</name>
<dbReference type="Proteomes" id="UP001143856">
    <property type="component" value="Unassembled WGS sequence"/>
</dbReference>
<accession>A0ACC1PGB9</accession>
<proteinExistence type="predicted"/>
<evidence type="ECO:0000313" key="2">
    <source>
        <dbReference type="Proteomes" id="UP001143856"/>
    </source>
</evidence>
<evidence type="ECO:0000313" key="1">
    <source>
        <dbReference type="EMBL" id="KAJ2992091.1"/>
    </source>
</evidence>
<comment type="caution">
    <text evidence="1">The sequence shown here is derived from an EMBL/GenBank/DDBJ whole genome shotgun (WGS) entry which is preliminary data.</text>
</comment>